<keyword evidence="5" id="KW-0805">Transcription regulation</keyword>
<dbReference type="FunFam" id="4.10.280.10:FF:000012">
    <property type="entry name" value="hairy/enhancer-of-split related with YRPW motif protein 1"/>
    <property type="match status" value="1"/>
</dbReference>
<evidence type="ECO:0000256" key="8">
    <source>
        <dbReference type="ARBA" id="ARBA00023242"/>
    </source>
</evidence>
<keyword evidence="7" id="KW-0804">Transcription</keyword>
<dbReference type="Gene3D" id="6.10.250.980">
    <property type="match status" value="1"/>
</dbReference>
<feature type="domain" description="BHLH" evidence="11">
    <location>
        <begin position="85"/>
        <end position="140"/>
    </location>
</feature>
<dbReference type="Pfam" id="PF00010">
    <property type="entry name" value="HLH"/>
    <property type="match status" value="1"/>
</dbReference>
<dbReference type="CDD" id="cd11407">
    <property type="entry name" value="bHLH-O_HERP"/>
    <property type="match status" value="1"/>
</dbReference>
<feature type="region of interest" description="Disordered" evidence="10">
    <location>
        <begin position="28"/>
        <end position="93"/>
    </location>
</feature>
<dbReference type="KEGG" id="bbel:109483089"/>
<dbReference type="GO" id="GO:0046983">
    <property type="term" value="F:protein dimerization activity"/>
    <property type="evidence" value="ECO:0007669"/>
    <property type="project" value="InterPro"/>
</dbReference>
<proteinExistence type="inferred from homology"/>
<evidence type="ECO:0000256" key="5">
    <source>
        <dbReference type="ARBA" id="ARBA00023015"/>
    </source>
</evidence>
<keyword evidence="3" id="KW-0678">Repressor</keyword>
<gene>
    <name evidence="14" type="primary">LOC109483089</name>
</gene>
<dbReference type="PROSITE" id="PS51054">
    <property type="entry name" value="ORANGE"/>
    <property type="match status" value="1"/>
</dbReference>
<dbReference type="InterPro" id="IPR036638">
    <property type="entry name" value="HLH_DNA-bd_sf"/>
</dbReference>
<dbReference type="AlphaFoldDB" id="A0A6P5AIA4"/>
<evidence type="ECO:0000256" key="1">
    <source>
        <dbReference type="ARBA" id="ARBA00004123"/>
    </source>
</evidence>
<evidence type="ECO:0000256" key="10">
    <source>
        <dbReference type="SAM" id="MobiDB-lite"/>
    </source>
</evidence>
<organism evidence="13 14">
    <name type="scientific">Branchiostoma belcheri</name>
    <name type="common">Amphioxus</name>
    <dbReference type="NCBI Taxonomy" id="7741"/>
    <lineage>
        <taxon>Eukaryota</taxon>
        <taxon>Metazoa</taxon>
        <taxon>Chordata</taxon>
        <taxon>Cephalochordata</taxon>
        <taxon>Leptocardii</taxon>
        <taxon>Amphioxiformes</taxon>
        <taxon>Branchiostomatidae</taxon>
        <taxon>Branchiostoma</taxon>
    </lineage>
</organism>
<dbReference type="RefSeq" id="XP_019641636.1">
    <property type="nucleotide sequence ID" value="XM_019786077.1"/>
</dbReference>
<evidence type="ECO:0000256" key="6">
    <source>
        <dbReference type="ARBA" id="ARBA00023125"/>
    </source>
</evidence>
<dbReference type="OrthoDB" id="6371181at2759"/>
<dbReference type="Pfam" id="PF07527">
    <property type="entry name" value="Hairy_orange"/>
    <property type="match status" value="1"/>
</dbReference>
<protein>
    <submittedName>
        <fullName evidence="14">Hairy/enhancer-of-split related with YRPW motif protein 1-like</fullName>
    </submittedName>
</protein>
<dbReference type="InterPro" id="IPR050370">
    <property type="entry name" value="HES_HEY"/>
</dbReference>
<dbReference type="Gene3D" id="4.10.280.10">
    <property type="entry name" value="Helix-loop-helix DNA-binding domain"/>
    <property type="match status" value="1"/>
</dbReference>
<dbReference type="GO" id="GO:0007219">
    <property type="term" value="P:Notch signaling pathway"/>
    <property type="evidence" value="ECO:0007669"/>
    <property type="project" value="UniProtKB-KW"/>
</dbReference>
<dbReference type="InterPro" id="IPR003650">
    <property type="entry name" value="Orange_dom"/>
</dbReference>
<keyword evidence="13" id="KW-1185">Reference proteome</keyword>
<sequence length="332" mass="36581">MPAGEGWISHTRNFFIEPNRGNGAAFRVQTQRSEDVSANRSAPSTKPTHTTPNMKRSFSDSIESEDDSVFEEAKGSPSQSCQMSSRKKRRGIIEKRRRDRINNCLAELRRLVPTAFEKQGSAKLEKAEILQMTVDYLKMLAAKGYHAYDDHFIDYRGIGFRECANEVARYMVTIEGLDIQDPLRIRLMNHLQCIAAQREAQVVAAAGMRHTSPWNVNGVSAPHPQFASVQAAPDAQGLLHATTLHDPPRQPAAIACSTPNTYLKTSAHLPVAASVPASSTAQISPTLISSTQFPVTFNTLHLSPTGYGATSTTQSQIITKPYRPWGSEVNAY</sequence>
<keyword evidence="6" id="KW-0238">DNA-binding</keyword>
<dbReference type="InterPro" id="IPR011598">
    <property type="entry name" value="bHLH_dom"/>
</dbReference>
<feature type="domain" description="Orange" evidence="12">
    <location>
        <begin position="159"/>
        <end position="191"/>
    </location>
</feature>
<dbReference type="SUPFAM" id="SSF47459">
    <property type="entry name" value="HLH, helix-loop-helix DNA-binding domain"/>
    <property type="match status" value="1"/>
</dbReference>
<dbReference type="GeneID" id="109483089"/>
<evidence type="ECO:0000256" key="7">
    <source>
        <dbReference type="ARBA" id="ARBA00023163"/>
    </source>
</evidence>
<feature type="compositionally biased region" description="Polar residues" evidence="10">
    <location>
        <begin position="38"/>
        <end position="56"/>
    </location>
</feature>
<dbReference type="PROSITE" id="PS50888">
    <property type="entry name" value="BHLH"/>
    <property type="match status" value="1"/>
</dbReference>
<dbReference type="Proteomes" id="UP000515135">
    <property type="component" value="Unplaced"/>
</dbReference>
<keyword evidence="8" id="KW-0539">Nucleus</keyword>
<dbReference type="SUPFAM" id="SSF158457">
    <property type="entry name" value="Orange domain-like"/>
    <property type="match status" value="1"/>
</dbReference>
<evidence type="ECO:0000256" key="4">
    <source>
        <dbReference type="ARBA" id="ARBA00022976"/>
    </source>
</evidence>
<dbReference type="PANTHER" id="PTHR10985">
    <property type="entry name" value="BASIC HELIX-LOOP-HELIX TRANSCRIPTION FACTOR, HES-RELATED"/>
    <property type="match status" value="1"/>
</dbReference>
<comment type="subcellular location">
    <subcellularLocation>
        <location evidence="1">Nucleus</location>
    </subcellularLocation>
</comment>
<keyword evidence="2" id="KW-0217">Developmental protein</keyword>
<comment type="similarity">
    <text evidence="9">Belongs to the HEY family.</text>
</comment>
<dbReference type="GO" id="GO:0006355">
    <property type="term" value="P:regulation of DNA-templated transcription"/>
    <property type="evidence" value="ECO:0007669"/>
    <property type="project" value="InterPro"/>
</dbReference>
<evidence type="ECO:0000259" key="11">
    <source>
        <dbReference type="PROSITE" id="PS50888"/>
    </source>
</evidence>
<accession>A0A6P5AIA4</accession>
<evidence type="ECO:0000256" key="9">
    <source>
        <dbReference type="ARBA" id="ARBA00038262"/>
    </source>
</evidence>
<dbReference type="SMART" id="SM00511">
    <property type="entry name" value="ORANGE"/>
    <property type="match status" value="1"/>
</dbReference>
<evidence type="ECO:0000256" key="3">
    <source>
        <dbReference type="ARBA" id="ARBA00022491"/>
    </source>
</evidence>
<evidence type="ECO:0000256" key="2">
    <source>
        <dbReference type="ARBA" id="ARBA00022473"/>
    </source>
</evidence>
<evidence type="ECO:0000259" key="12">
    <source>
        <dbReference type="PROSITE" id="PS51054"/>
    </source>
</evidence>
<name>A0A6P5AIA4_BRABE</name>
<evidence type="ECO:0000313" key="14">
    <source>
        <dbReference type="RefSeq" id="XP_019641636.1"/>
    </source>
</evidence>
<evidence type="ECO:0000313" key="13">
    <source>
        <dbReference type="Proteomes" id="UP000515135"/>
    </source>
</evidence>
<dbReference type="GO" id="GO:0005634">
    <property type="term" value="C:nucleus"/>
    <property type="evidence" value="ECO:0007669"/>
    <property type="project" value="UniProtKB-SubCell"/>
</dbReference>
<reference evidence="14" key="1">
    <citation type="submission" date="2025-08" db="UniProtKB">
        <authorList>
            <consortium name="RefSeq"/>
        </authorList>
    </citation>
    <scope>IDENTIFICATION</scope>
    <source>
        <tissue evidence="14">Gonad</tissue>
    </source>
</reference>
<keyword evidence="4" id="KW-0914">Notch signaling pathway</keyword>
<dbReference type="GO" id="GO:0032502">
    <property type="term" value="P:developmental process"/>
    <property type="evidence" value="ECO:0007669"/>
    <property type="project" value="UniProtKB-ARBA"/>
</dbReference>
<dbReference type="GO" id="GO:0003677">
    <property type="term" value="F:DNA binding"/>
    <property type="evidence" value="ECO:0007669"/>
    <property type="project" value="UniProtKB-KW"/>
</dbReference>
<dbReference type="SMART" id="SM00353">
    <property type="entry name" value="HLH"/>
    <property type="match status" value="1"/>
</dbReference>